<sequence>MAPNLPLVEQQTFELLGCLFKDDSVNSPQFLLGGLHSDDIETDSPGDDTFDAARIADQLRQVADALNKDPRFQEKLTEFKKAAAHEALEQALSSGVDALVQTQVGHKAEVSPELQLIKASVALGLYMKKTCPDVRGQLQSAIGNFLNQRVGQWVTQQGGWGRVASQSQL</sequence>
<accession>A0AAW0MGP2</accession>
<dbReference type="InterPro" id="IPR033543">
    <property type="entry name" value="BCL2L15"/>
</dbReference>
<dbReference type="EMBL" id="JBBPFD010000691">
    <property type="protein sequence ID" value="KAK7877441.1"/>
    <property type="molecule type" value="Genomic_DNA"/>
</dbReference>
<dbReference type="GO" id="GO:0042981">
    <property type="term" value="P:regulation of apoptotic process"/>
    <property type="evidence" value="ECO:0007669"/>
    <property type="project" value="InterPro"/>
</dbReference>
<dbReference type="Gene3D" id="1.10.437.10">
    <property type="entry name" value="Blc2-like"/>
    <property type="match status" value="1"/>
</dbReference>
<dbReference type="SUPFAM" id="SSF56854">
    <property type="entry name" value="Bcl-2 inhibitors of programmed cell death"/>
    <property type="match status" value="1"/>
</dbReference>
<dbReference type="Proteomes" id="UP001460270">
    <property type="component" value="Unassembled WGS sequence"/>
</dbReference>
<evidence type="ECO:0000313" key="1">
    <source>
        <dbReference type="EMBL" id="KAK7877441.1"/>
    </source>
</evidence>
<dbReference type="PANTHER" id="PTHR36466:SF1">
    <property type="entry name" value="BCL-2-LIKE PROTEIN 15"/>
    <property type="match status" value="1"/>
</dbReference>
<protein>
    <recommendedName>
        <fullName evidence="3">Bcl-2-like protein 15</fullName>
    </recommendedName>
</protein>
<keyword evidence="2" id="KW-1185">Reference proteome</keyword>
<dbReference type="AlphaFoldDB" id="A0AAW0MGP2"/>
<organism evidence="1 2">
    <name type="scientific">Mugilogobius chulae</name>
    <name type="common">yellowstripe goby</name>
    <dbReference type="NCBI Taxonomy" id="88201"/>
    <lineage>
        <taxon>Eukaryota</taxon>
        <taxon>Metazoa</taxon>
        <taxon>Chordata</taxon>
        <taxon>Craniata</taxon>
        <taxon>Vertebrata</taxon>
        <taxon>Euteleostomi</taxon>
        <taxon>Actinopterygii</taxon>
        <taxon>Neopterygii</taxon>
        <taxon>Teleostei</taxon>
        <taxon>Neoteleostei</taxon>
        <taxon>Acanthomorphata</taxon>
        <taxon>Gobiaria</taxon>
        <taxon>Gobiiformes</taxon>
        <taxon>Gobioidei</taxon>
        <taxon>Gobiidae</taxon>
        <taxon>Gobionellinae</taxon>
        <taxon>Mugilogobius</taxon>
    </lineage>
</organism>
<gene>
    <name evidence="1" type="ORF">WMY93_031861</name>
</gene>
<reference evidence="2" key="1">
    <citation type="submission" date="2024-04" db="EMBL/GenBank/DDBJ databases">
        <title>Salinicola lusitanus LLJ914,a marine bacterium isolated from the Okinawa Trough.</title>
        <authorList>
            <person name="Li J."/>
        </authorList>
    </citation>
    <scope>NUCLEOTIDE SEQUENCE [LARGE SCALE GENOMIC DNA]</scope>
</reference>
<proteinExistence type="predicted"/>
<name>A0AAW0MGP2_9GOBI</name>
<dbReference type="PANTHER" id="PTHR36466">
    <property type="entry name" value="BCL-2-LIKE PROTEIN 15"/>
    <property type="match status" value="1"/>
</dbReference>
<evidence type="ECO:0000313" key="2">
    <source>
        <dbReference type="Proteomes" id="UP001460270"/>
    </source>
</evidence>
<comment type="caution">
    <text evidence="1">The sequence shown here is derived from an EMBL/GenBank/DDBJ whole genome shotgun (WGS) entry which is preliminary data.</text>
</comment>
<dbReference type="InterPro" id="IPR036834">
    <property type="entry name" value="Bcl-2-like_sf"/>
</dbReference>
<evidence type="ECO:0008006" key="3">
    <source>
        <dbReference type="Google" id="ProtNLM"/>
    </source>
</evidence>